<evidence type="ECO:0008006" key="3">
    <source>
        <dbReference type="Google" id="ProtNLM"/>
    </source>
</evidence>
<dbReference type="SUPFAM" id="SSF52980">
    <property type="entry name" value="Restriction endonuclease-like"/>
    <property type="match status" value="1"/>
</dbReference>
<gene>
    <name evidence="1" type="ORF">QFZ26_000415</name>
</gene>
<dbReference type="Gene3D" id="3.40.960.10">
    <property type="entry name" value="VSR Endonuclease"/>
    <property type="match status" value="1"/>
</dbReference>
<dbReference type="RefSeq" id="WP_307038832.1">
    <property type="nucleotide sequence ID" value="NZ_JAUSYY010000001.1"/>
</dbReference>
<proteinExistence type="predicted"/>
<dbReference type="EMBL" id="JAUSYY010000001">
    <property type="protein sequence ID" value="MDQ0892860.1"/>
    <property type="molecule type" value="Genomic_DNA"/>
</dbReference>
<sequence>MRRPADLPPELAQRAAFAVGDARGAGVGRGRLAASDLAMPFRGSRMPARIEPSIHDLVQAYAVRMPERQFFSHSTSALLNGVPLPLHLELDRRLHVSVLHGAPRPRVRGVIGHALERSRTQVLESGPIRMTDAATTWCQLAPMLDLDDLVAAGDFIITGRMPVGGRNPMASVERLRAAAELHRGSVGAARLREALELIRYGPLSRRESRLRLRMIRAGLPQPAINYTVRDARLLGWEPMLDLAYPRFRVGIEYEGDHHRDPKQFRVDVSRYERLYDVGWLTVRVTADDLPEHRTDAASDALVTRIDARLRSRGWDGSPAGR</sequence>
<name>A0ABU0R461_9MICO</name>
<reference evidence="1 2" key="1">
    <citation type="submission" date="2023-07" db="EMBL/GenBank/DDBJ databases">
        <title>Comparative genomics of wheat-associated soil bacteria to identify genetic determinants of phenazine resistance.</title>
        <authorList>
            <person name="Mouncey N."/>
        </authorList>
    </citation>
    <scope>NUCLEOTIDE SEQUENCE [LARGE SCALE GENOMIC DNA]</scope>
    <source>
        <strain evidence="1 2">V3I3</strain>
    </source>
</reference>
<protein>
    <recommendedName>
        <fullName evidence="3">DUF559 domain-containing protein</fullName>
    </recommendedName>
</protein>
<organism evidence="1 2">
    <name type="scientific">Agromyces ramosus</name>
    <dbReference type="NCBI Taxonomy" id="33879"/>
    <lineage>
        <taxon>Bacteria</taxon>
        <taxon>Bacillati</taxon>
        <taxon>Actinomycetota</taxon>
        <taxon>Actinomycetes</taxon>
        <taxon>Micrococcales</taxon>
        <taxon>Microbacteriaceae</taxon>
        <taxon>Agromyces</taxon>
    </lineage>
</organism>
<dbReference type="Proteomes" id="UP001239083">
    <property type="component" value="Unassembled WGS sequence"/>
</dbReference>
<evidence type="ECO:0000313" key="1">
    <source>
        <dbReference type="EMBL" id="MDQ0892860.1"/>
    </source>
</evidence>
<keyword evidence="2" id="KW-1185">Reference proteome</keyword>
<dbReference type="InterPro" id="IPR011335">
    <property type="entry name" value="Restrct_endonuc-II-like"/>
</dbReference>
<comment type="caution">
    <text evidence="1">The sequence shown here is derived from an EMBL/GenBank/DDBJ whole genome shotgun (WGS) entry which is preliminary data.</text>
</comment>
<evidence type="ECO:0000313" key="2">
    <source>
        <dbReference type="Proteomes" id="UP001239083"/>
    </source>
</evidence>
<accession>A0ABU0R461</accession>